<evidence type="ECO:0000256" key="1">
    <source>
        <dbReference type="ARBA" id="ARBA00022679"/>
    </source>
</evidence>
<dbReference type="SUPFAM" id="SSF55729">
    <property type="entry name" value="Acyl-CoA N-acyltransferases (Nat)"/>
    <property type="match status" value="1"/>
</dbReference>
<evidence type="ECO:0000313" key="4">
    <source>
        <dbReference type="EMBL" id="KAF4978863.1"/>
    </source>
</evidence>
<dbReference type="GO" id="GO:0016747">
    <property type="term" value="F:acyltransferase activity, transferring groups other than amino-acyl groups"/>
    <property type="evidence" value="ECO:0007669"/>
    <property type="project" value="InterPro"/>
</dbReference>
<dbReference type="PROSITE" id="PS51186">
    <property type="entry name" value="GNAT"/>
    <property type="match status" value="1"/>
</dbReference>
<dbReference type="Pfam" id="PF00583">
    <property type="entry name" value="Acetyltransf_1"/>
    <property type="match status" value="1"/>
</dbReference>
<organism evidence="4 5">
    <name type="scientific">Fusarium zealandicum</name>
    <dbReference type="NCBI Taxonomy" id="1053134"/>
    <lineage>
        <taxon>Eukaryota</taxon>
        <taxon>Fungi</taxon>
        <taxon>Dikarya</taxon>
        <taxon>Ascomycota</taxon>
        <taxon>Pezizomycotina</taxon>
        <taxon>Sordariomycetes</taxon>
        <taxon>Hypocreomycetidae</taxon>
        <taxon>Hypocreales</taxon>
        <taxon>Nectriaceae</taxon>
        <taxon>Fusarium</taxon>
        <taxon>Fusarium staphyleae species complex</taxon>
    </lineage>
</organism>
<comment type="caution">
    <text evidence="4">The sequence shown here is derived from an EMBL/GenBank/DDBJ whole genome shotgun (WGS) entry which is preliminary data.</text>
</comment>
<proteinExistence type="predicted"/>
<evidence type="ECO:0000256" key="2">
    <source>
        <dbReference type="ARBA" id="ARBA00023315"/>
    </source>
</evidence>
<evidence type="ECO:0000313" key="5">
    <source>
        <dbReference type="Proteomes" id="UP000635477"/>
    </source>
</evidence>
<protein>
    <recommendedName>
        <fullName evidence="3">N-acetyltransferase domain-containing protein</fullName>
    </recommendedName>
</protein>
<feature type="domain" description="N-acetyltransferase" evidence="3">
    <location>
        <begin position="25"/>
        <end position="179"/>
    </location>
</feature>
<dbReference type="AlphaFoldDB" id="A0A8H4UKW9"/>
<dbReference type="InterPro" id="IPR000182">
    <property type="entry name" value="GNAT_dom"/>
</dbReference>
<accession>A0A8H4UKW9</accession>
<dbReference type="EMBL" id="JABEYC010000333">
    <property type="protein sequence ID" value="KAF4978863.1"/>
    <property type="molecule type" value="Genomic_DNA"/>
</dbReference>
<sequence>MVNSGGERNDITVKIPPPRDADDEVLISTIASIVNTVYTEAEQDIFLPSYKRTSSSEVAQFIRDGQLAVAYLQSSGEPVGCVFIKLLAPERGEFGMLAVDTQHKGNGLGRRMAVFAEDECRRRGCTIMQLELLVPTTFKHAGKERMMAWYLRLGYKVVKLASFDADYPELAKILAGPTDYTIFEKSLV</sequence>
<name>A0A8H4UKW9_9HYPO</name>
<dbReference type="Gene3D" id="3.40.630.30">
    <property type="match status" value="1"/>
</dbReference>
<reference evidence="4" key="1">
    <citation type="journal article" date="2020" name="BMC Genomics">
        <title>Correction to: Identification and distribution of gene clusters required for synthesis of sphingolipid metabolism inhibitors in diverse species of the filamentous fungus Fusarium.</title>
        <authorList>
            <person name="Kim H.S."/>
            <person name="Lohmar J.M."/>
            <person name="Busman M."/>
            <person name="Brown D.W."/>
            <person name="Naumann T.A."/>
            <person name="Divon H.H."/>
            <person name="Lysoe E."/>
            <person name="Uhlig S."/>
            <person name="Proctor R.H."/>
        </authorList>
    </citation>
    <scope>NUCLEOTIDE SEQUENCE</scope>
    <source>
        <strain evidence="4">NRRL 22465</strain>
    </source>
</reference>
<keyword evidence="5" id="KW-1185">Reference proteome</keyword>
<keyword evidence="1" id="KW-0808">Transferase</keyword>
<dbReference type="OrthoDB" id="5689at2759"/>
<evidence type="ECO:0000259" key="3">
    <source>
        <dbReference type="PROSITE" id="PS51186"/>
    </source>
</evidence>
<keyword evidence="2" id="KW-0012">Acyltransferase</keyword>
<dbReference type="Proteomes" id="UP000635477">
    <property type="component" value="Unassembled WGS sequence"/>
</dbReference>
<dbReference type="PANTHER" id="PTHR43420">
    <property type="entry name" value="ACETYLTRANSFERASE"/>
    <property type="match status" value="1"/>
</dbReference>
<reference evidence="4" key="2">
    <citation type="submission" date="2020-05" db="EMBL/GenBank/DDBJ databases">
        <authorList>
            <person name="Kim H.-S."/>
            <person name="Proctor R.H."/>
            <person name="Brown D.W."/>
        </authorList>
    </citation>
    <scope>NUCLEOTIDE SEQUENCE</scope>
    <source>
        <strain evidence="4">NRRL 22465</strain>
    </source>
</reference>
<dbReference type="InterPro" id="IPR016181">
    <property type="entry name" value="Acyl_CoA_acyltransferase"/>
</dbReference>
<dbReference type="CDD" id="cd04301">
    <property type="entry name" value="NAT_SF"/>
    <property type="match status" value="1"/>
</dbReference>
<gene>
    <name evidence="4" type="ORF">FZEAL_4823</name>
</gene>
<dbReference type="InterPro" id="IPR050680">
    <property type="entry name" value="YpeA/RimI_acetyltransf"/>
</dbReference>